<dbReference type="RefSeq" id="WP_059925633.1">
    <property type="nucleotide sequence ID" value="NZ_LPBG01000047.1"/>
</dbReference>
<keyword evidence="3" id="KW-1185">Reference proteome</keyword>
<proteinExistence type="predicted"/>
<evidence type="ECO:0000256" key="1">
    <source>
        <dbReference type="SAM" id="Phobius"/>
    </source>
</evidence>
<sequence length="143" mass="15773">MSSSAPLALSRRRSQLRWRLSYLALSLLVFWVAKAAILVVLALRVDGAPGVVLSELADLLSPYRTSVRNGLYWLTAATTGVMALTAVQIYFVGGRPKGRNSSKRCPECEGRLRRHTITRGKVSGQSFLACEHHPACGYSSRRR</sequence>
<keyword evidence="1" id="KW-1133">Transmembrane helix</keyword>
<evidence type="ECO:0000313" key="3">
    <source>
        <dbReference type="Proteomes" id="UP000056453"/>
    </source>
</evidence>
<feature type="transmembrane region" description="Helical" evidence="1">
    <location>
        <begin position="71"/>
        <end position="93"/>
    </location>
</feature>
<dbReference type="Proteomes" id="UP000056453">
    <property type="component" value="Unassembled WGS sequence"/>
</dbReference>
<dbReference type="EMBL" id="LPBJ01000047">
    <property type="protein sequence ID" value="KVP98371.1"/>
    <property type="molecule type" value="Genomic_DNA"/>
</dbReference>
<evidence type="ECO:0000313" key="2">
    <source>
        <dbReference type="EMBL" id="KVP98371.1"/>
    </source>
</evidence>
<comment type="caution">
    <text evidence="2">The sequence shown here is derived from an EMBL/GenBank/DDBJ whole genome shotgun (WGS) entry which is preliminary data.</text>
</comment>
<keyword evidence="1" id="KW-0472">Membrane</keyword>
<dbReference type="AlphaFoldDB" id="A0AAW3MTU0"/>
<accession>A0AAW3MTU0</accession>
<gene>
    <name evidence="2" type="ORF">WJ96_07575</name>
</gene>
<evidence type="ECO:0008006" key="4">
    <source>
        <dbReference type="Google" id="ProtNLM"/>
    </source>
</evidence>
<organism evidence="2 3">
    <name type="scientific">Burkholderia ubonensis</name>
    <dbReference type="NCBI Taxonomy" id="101571"/>
    <lineage>
        <taxon>Bacteria</taxon>
        <taxon>Pseudomonadati</taxon>
        <taxon>Pseudomonadota</taxon>
        <taxon>Betaproteobacteria</taxon>
        <taxon>Burkholderiales</taxon>
        <taxon>Burkholderiaceae</taxon>
        <taxon>Burkholderia</taxon>
        <taxon>Burkholderia cepacia complex</taxon>
    </lineage>
</organism>
<reference evidence="2 3" key="1">
    <citation type="submission" date="2015-11" db="EMBL/GenBank/DDBJ databases">
        <title>Expanding the genomic diversity of Burkholderia species for the development of highly accurate diagnostics.</title>
        <authorList>
            <person name="Sahl J."/>
            <person name="Keim P."/>
            <person name="Wagner D."/>
        </authorList>
    </citation>
    <scope>NUCLEOTIDE SEQUENCE [LARGE SCALE GENOMIC DNA]</scope>
    <source>
        <strain evidence="2 3">MSMB1808WGS</strain>
    </source>
</reference>
<name>A0AAW3MTU0_9BURK</name>
<feature type="transmembrane region" description="Helical" evidence="1">
    <location>
        <begin position="20"/>
        <end position="43"/>
    </location>
</feature>
<protein>
    <recommendedName>
        <fullName evidence="4">DNA topoisomerase type IA zn finger domain-containing protein</fullName>
    </recommendedName>
</protein>
<keyword evidence="1" id="KW-0812">Transmembrane</keyword>